<accession>A0A3Q3J2E6</accession>
<sequence>MKLGLLAMLAVAVLVLGPSEGRIVSKCELKEKLWEVITLPRSLQNFKEYILQTSNRVHRGLL</sequence>
<feature type="signal peptide" evidence="1">
    <location>
        <begin position="1"/>
        <end position="21"/>
    </location>
</feature>
<evidence type="ECO:0000313" key="3">
    <source>
        <dbReference type="Proteomes" id="UP000261600"/>
    </source>
</evidence>
<keyword evidence="1" id="KW-0732">Signal</keyword>
<protein>
    <submittedName>
        <fullName evidence="2">Uncharacterized protein</fullName>
    </submittedName>
</protein>
<evidence type="ECO:0000256" key="1">
    <source>
        <dbReference type="SAM" id="SignalP"/>
    </source>
</evidence>
<feature type="chain" id="PRO_5018743091" evidence="1">
    <location>
        <begin position="22"/>
        <end position="62"/>
    </location>
</feature>
<name>A0A3Q3J2E6_MONAL</name>
<reference evidence="2" key="2">
    <citation type="submission" date="2025-09" db="UniProtKB">
        <authorList>
            <consortium name="Ensembl"/>
        </authorList>
    </citation>
    <scope>IDENTIFICATION</scope>
</reference>
<dbReference type="AlphaFoldDB" id="A0A3Q3J2E6"/>
<reference evidence="2" key="1">
    <citation type="submission" date="2025-08" db="UniProtKB">
        <authorList>
            <consortium name="Ensembl"/>
        </authorList>
    </citation>
    <scope>IDENTIFICATION</scope>
</reference>
<organism evidence="2 3">
    <name type="scientific">Monopterus albus</name>
    <name type="common">Swamp eel</name>
    <dbReference type="NCBI Taxonomy" id="43700"/>
    <lineage>
        <taxon>Eukaryota</taxon>
        <taxon>Metazoa</taxon>
        <taxon>Chordata</taxon>
        <taxon>Craniata</taxon>
        <taxon>Vertebrata</taxon>
        <taxon>Euteleostomi</taxon>
        <taxon>Actinopterygii</taxon>
        <taxon>Neopterygii</taxon>
        <taxon>Teleostei</taxon>
        <taxon>Neoteleostei</taxon>
        <taxon>Acanthomorphata</taxon>
        <taxon>Anabantaria</taxon>
        <taxon>Synbranchiformes</taxon>
        <taxon>Synbranchidae</taxon>
        <taxon>Monopterus</taxon>
    </lineage>
</organism>
<dbReference type="Proteomes" id="UP000261600">
    <property type="component" value="Unplaced"/>
</dbReference>
<dbReference type="Ensembl" id="ENSMALT00000012685.1">
    <property type="protein sequence ID" value="ENSMALP00000012419.1"/>
    <property type="gene ID" value="ENSMALG00000008811.1"/>
</dbReference>
<evidence type="ECO:0000313" key="2">
    <source>
        <dbReference type="Ensembl" id="ENSMALP00000012419.1"/>
    </source>
</evidence>
<keyword evidence="3" id="KW-1185">Reference proteome</keyword>
<proteinExistence type="predicted"/>